<comment type="caution">
    <text evidence="3">The sequence shown here is derived from an EMBL/GenBank/DDBJ whole genome shotgun (WGS) entry which is preliminary data.</text>
</comment>
<sequence length="100" mass="10283">MSSISQPLPARYRGPREGEANLIACVVGGAGLAGAVSPIAEAVLGVAFVGGPVAAGLVWAVRQELRIRRRLRDLDGDPTTAAVTRRGPRELTAAPAVARS</sequence>
<dbReference type="EMBL" id="JAGINU010000003">
    <property type="protein sequence ID" value="MBP2371531.1"/>
    <property type="molecule type" value="Genomic_DNA"/>
</dbReference>
<evidence type="ECO:0000313" key="3">
    <source>
        <dbReference type="EMBL" id="MBP2371531.1"/>
    </source>
</evidence>
<accession>A0ABS4W6B3</accession>
<feature type="region of interest" description="Disordered" evidence="1">
    <location>
        <begin position="77"/>
        <end position="100"/>
    </location>
</feature>
<evidence type="ECO:0000313" key="4">
    <source>
        <dbReference type="Proteomes" id="UP001519295"/>
    </source>
</evidence>
<reference evidence="3 4" key="1">
    <citation type="submission" date="2021-03" db="EMBL/GenBank/DDBJ databases">
        <title>Sequencing the genomes of 1000 actinobacteria strains.</title>
        <authorList>
            <person name="Klenk H.-P."/>
        </authorList>
    </citation>
    <scope>NUCLEOTIDE SEQUENCE [LARGE SCALE GENOMIC DNA]</scope>
    <source>
        <strain evidence="3 4">DSM 45256</strain>
    </source>
</reference>
<proteinExistence type="predicted"/>
<organism evidence="3 4">
    <name type="scientific">Pseudonocardia parietis</name>
    <dbReference type="NCBI Taxonomy" id="570936"/>
    <lineage>
        <taxon>Bacteria</taxon>
        <taxon>Bacillati</taxon>
        <taxon>Actinomycetota</taxon>
        <taxon>Actinomycetes</taxon>
        <taxon>Pseudonocardiales</taxon>
        <taxon>Pseudonocardiaceae</taxon>
        <taxon>Pseudonocardia</taxon>
    </lineage>
</organism>
<keyword evidence="2" id="KW-0812">Transmembrane</keyword>
<dbReference type="Proteomes" id="UP001519295">
    <property type="component" value="Unassembled WGS sequence"/>
</dbReference>
<evidence type="ECO:0000256" key="1">
    <source>
        <dbReference type="SAM" id="MobiDB-lite"/>
    </source>
</evidence>
<gene>
    <name evidence="3" type="ORF">JOF36_007304</name>
</gene>
<keyword evidence="2" id="KW-1133">Transmembrane helix</keyword>
<protein>
    <submittedName>
        <fullName evidence="3">Uncharacterized protein</fullName>
    </submittedName>
</protein>
<feature type="transmembrane region" description="Helical" evidence="2">
    <location>
        <begin position="42"/>
        <end position="61"/>
    </location>
</feature>
<keyword evidence="4" id="KW-1185">Reference proteome</keyword>
<name>A0ABS4W6B3_9PSEU</name>
<keyword evidence="2" id="KW-0472">Membrane</keyword>
<evidence type="ECO:0000256" key="2">
    <source>
        <dbReference type="SAM" id="Phobius"/>
    </source>
</evidence>